<dbReference type="Pfam" id="PF22624">
    <property type="entry name" value="AASDHPPT_N"/>
    <property type="match status" value="1"/>
</dbReference>
<reference evidence="5 6" key="1">
    <citation type="submission" date="2022-02" db="EMBL/GenBank/DDBJ databases">
        <authorList>
            <person name="Min J."/>
        </authorList>
    </citation>
    <scope>NUCLEOTIDE SEQUENCE [LARGE SCALE GENOMIC DNA]</scope>
    <source>
        <strain evidence="5 6">GR10-1</strain>
    </source>
</reference>
<keyword evidence="2 5" id="KW-0808">Transferase</keyword>
<dbReference type="SUPFAM" id="SSF56214">
    <property type="entry name" value="4'-phosphopantetheinyl transferase"/>
    <property type="match status" value="2"/>
</dbReference>
<evidence type="ECO:0000259" key="4">
    <source>
        <dbReference type="Pfam" id="PF22624"/>
    </source>
</evidence>
<dbReference type="GO" id="GO:0016740">
    <property type="term" value="F:transferase activity"/>
    <property type="evidence" value="ECO:0007669"/>
    <property type="project" value="UniProtKB-KW"/>
</dbReference>
<dbReference type="RefSeq" id="WP_240827108.1">
    <property type="nucleotide sequence ID" value="NZ_JAKWBL010000001.1"/>
</dbReference>
<evidence type="ECO:0000313" key="6">
    <source>
        <dbReference type="Proteomes" id="UP001202248"/>
    </source>
</evidence>
<evidence type="ECO:0000256" key="1">
    <source>
        <dbReference type="ARBA" id="ARBA00010990"/>
    </source>
</evidence>
<evidence type="ECO:0000313" key="5">
    <source>
        <dbReference type="EMBL" id="MCH5597740.1"/>
    </source>
</evidence>
<dbReference type="InterPro" id="IPR008278">
    <property type="entry name" value="4-PPantetheinyl_Trfase_dom"/>
</dbReference>
<organism evidence="5 6">
    <name type="scientific">Niabella ginsengisoli</name>
    <dbReference type="NCBI Taxonomy" id="522298"/>
    <lineage>
        <taxon>Bacteria</taxon>
        <taxon>Pseudomonadati</taxon>
        <taxon>Bacteroidota</taxon>
        <taxon>Chitinophagia</taxon>
        <taxon>Chitinophagales</taxon>
        <taxon>Chitinophagaceae</taxon>
        <taxon>Niabella</taxon>
    </lineage>
</organism>
<comment type="caution">
    <text evidence="5">The sequence shown here is derived from an EMBL/GenBank/DDBJ whole genome shotgun (WGS) entry which is preliminary data.</text>
</comment>
<dbReference type="InterPro" id="IPR050559">
    <property type="entry name" value="P-Pant_transferase_sf"/>
</dbReference>
<dbReference type="PANTHER" id="PTHR12215:SF10">
    <property type="entry name" value="L-AMINOADIPATE-SEMIALDEHYDE DEHYDROGENASE-PHOSPHOPANTETHEINYL TRANSFERASE"/>
    <property type="match status" value="1"/>
</dbReference>
<dbReference type="InterPro" id="IPR055066">
    <property type="entry name" value="AASDHPPT_N"/>
</dbReference>
<sequence>MISSGTDIPWKGRLDALKSEVHLYSCNIVDLDVTSYCQWATDEERLKANRFRKEEDALRFLMGRAIAKFVLAKYLDLSISNISILPGDNKKPIASCTEKNIDFPHFNISHSGNRVVVAFANEPIGVDIEEVKDIGVADLAETVFSDNELNLFKESKHSLFTFYKLWTGKEALLKALGLGLVDDLKEIDISKGVDVAFVSKHSPLKLKLESFEIEKDYLCSVCYTEEKQAVLFELPAEAVNGL</sequence>
<dbReference type="Proteomes" id="UP001202248">
    <property type="component" value="Unassembled WGS sequence"/>
</dbReference>
<evidence type="ECO:0000256" key="2">
    <source>
        <dbReference type="ARBA" id="ARBA00022679"/>
    </source>
</evidence>
<accession>A0ABS9SHC6</accession>
<dbReference type="Gene3D" id="3.90.470.20">
    <property type="entry name" value="4'-phosphopantetheinyl transferase domain"/>
    <property type="match status" value="2"/>
</dbReference>
<gene>
    <name evidence="5" type="ORF">MKP09_07380</name>
</gene>
<keyword evidence="6" id="KW-1185">Reference proteome</keyword>
<proteinExistence type="inferred from homology"/>
<protein>
    <submittedName>
        <fullName evidence="5">4'-phosphopantetheinyl transferase superfamily protein</fullName>
    </submittedName>
</protein>
<dbReference type="InterPro" id="IPR037143">
    <property type="entry name" value="4-PPantetheinyl_Trfase_dom_sf"/>
</dbReference>
<dbReference type="PANTHER" id="PTHR12215">
    <property type="entry name" value="PHOSPHOPANTETHEINE TRANSFERASE"/>
    <property type="match status" value="1"/>
</dbReference>
<comment type="similarity">
    <text evidence="1">Belongs to the P-Pant transferase superfamily. Gsp/Sfp/HetI/AcpT family.</text>
</comment>
<name>A0ABS9SHC6_9BACT</name>
<feature type="domain" description="4'-phosphopantetheinyl transferase N-terminal" evidence="4">
    <location>
        <begin position="40"/>
        <end position="118"/>
    </location>
</feature>
<evidence type="ECO:0000259" key="3">
    <source>
        <dbReference type="Pfam" id="PF01648"/>
    </source>
</evidence>
<feature type="domain" description="4'-phosphopantetheinyl transferase" evidence="3">
    <location>
        <begin position="123"/>
        <end position="222"/>
    </location>
</feature>
<dbReference type="Pfam" id="PF01648">
    <property type="entry name" value="ACPS"/>
    <property type="match status" value="1"/>
</dbReference>
<dbReference type="EMBL" id="JAKWBL010000001">
    <property type="protein sequence ID" value="MCH5597740.1"/>
    <property type="molecule type" value="Genomic_DNA"/>
</dbReference>